<keyword evidence="7" id="KW-0732">Signal</keyword>
<keyword evidence="9" id="KW-1185">Reference proteome</keyword>
<evidence type="ECO:0000256" key="2">
    <source>
        <dbReference type="ARBA" id="ARBA00022692"/>
    </source>
</evidence>
<protein>
    <submittedName>
        <fullName evidence="8">Uncharacterized protein</fullName>
    </submittedName>
</protein>
<accession>X0BDQ9</accession>
<feature type="chain" id="PRO_5004935653" evidence="7">
    <location>
        <begin position="22"/>
        <end position="382"/>
    </location>
</feature>
<feature type="region of interest" description="Disordered" evidence="5">
    <location>
        <begin position="262"/>
        <end position="328"/>
    </location>
</feature>
<dbReference type="PANTHER" id="PTHR15549">
    <property type="entry name" value="PAIRED IMMUNOGLOBULIN-LIKE TYPE 2 RECEPTOR"/>
    <property type="match status" value="1"/>
</dbReference>
<evidence type="ECO:0000256" key="4">
    <source>
        <dbReference type="ARBA" id="ARBA00023136"/>
    </source>
</evidence>
<gene>
    <name evidence="8" type="ORF">FOQG_18316</name>
</gene>
<dbReference type="OrthoDB" id="5347452at2759"/>
<dbReference type="AlphaFoldDB" id="X0BDQ9"/>
<evidence type="ECO:0000256" key="3">
    <source>
        <dbReference type="ARBA" id="ARBA00022989"/>
    </source>
</evidence>
<comment type="subcellular location">
    <subcellularLocation>
        <location evidence="1">Membrane</location>
        <topology evidence="1">Single-pass membrane protein</topology>
    </subcellularLocation>
</comment>
<evidence type="ECO:0000313" key="8">
    <source>
        <dbReference type="EMBL" id="EXK76958.1"/>
    </source>
</evidence>
<keyword evidence="4 6" id="KW-0472">Membrane</keyword>
<sequence length="382" mass="41286">MSNLLHSAIMLGLWAVQGSHGRLLSEPTQRSQIADLDRPPAPTRMVDISEPRYMAKRQETSLSNNVYVVTIATDETCGWLSGRPALSITCENHHSCMWVSSLGIFCGEPEDFKNWQVHIRCIDREMALNPGLCNDTCQTNPLFLRCIEKSAAYCGTYVFPQGIQDYRCSSTPATRVSSVSFTYNGQKNAGFVTTTYTVSDSQVVSTKSASSTIPPSSSSSPTPPPNNNNIGAIIGGAIGGFVALALVILAIFCFVRRSKKDNTRSPTQVAPMEQAPLSGSGPIDPNAGKTGPNPPVQSDWRSSTMTVRSSPSNPASPQGWMDQPVSPSVQSQASQGVLQPIGQHMAYEMSGESVQPRAHEMTGDSTRPRVYEMVGDSTHPWV</sequence>
<evidence type="ECO:0000256" key="5">
    <source>
        <dbReference type="SAM" id="MobiDB-lite"/>
    </source>
</evidence>
<name>X0BDQ9_FUSOX</name>
<dbReference type="InterPro" id="IPR051694">
    <property type="entry name" value="Immunoregulatory_rcpt-like"/>
</dbReference>
<evidence type="ECO:0000256" key="7">
    <source>
        <dbReference type="SAM" id="SignalP"/>
    </source>
</evidence>
<feature type="transmembrane region" description="Helical" evidence="6">
    <location>
        <begin position="230"/>
        <end position="255"/>
    </location>
</feature>
<keyword evidence="3 6" id="KW-1133">Transmembrane helix</keyword>
<proteinExistence type="predicted"/>
<dbReference type="HOGENOM" id="CLU_041702_1_0_1"/>
<feature type="compositionally biased region" description="Polar residues" evidence="5">
    <location>
        <begin position="299"/>
        <end position="316"/>
    </location>
</feature>
<dbReference type="Proteomes" id="UP000030663">
    <property type="component" value="Unassembled WGS sequence"/>
</dbReference>
<evidence type="ECO:0000256" key="1">
    <source>
        <dbReference type="ARBA" id="ARBA00004167"/>
    </source>
</evidence>
<feature type="signal peptide" evidence="7">
    <location>
        <begin position="1"/>
        <end position="21"/>
    </location>
</feature>
<evidence type="ECO:0000313" key="9">
    <source>
        <dbReference type="Proteomes" id="UP000030663"/>
    </source>
</evidence>
<dbReference type="GO" id="GO:0071944">
    <property type="term" value="C:cell periphery"/>
    <property type="evidence" value="ECO:0007669"/>
    <property type="project" value="UniProtKB-ARBA"/>
</dbReference>
<dbReference type="PANTHER" id="PTHR15549:SF26">
    <property type="entry name" value="AXIAL BUDDING PATTERN PROTEIN 2-RELATED"/>
    <property type="match status" value="1"/>
</dbReference>
<dbReference type="EMBL" id="JH658659">
    <property type="protein sequence ID" value="EXK76958.1"/>
    <property type="molecule type" value="Genomic_DNA"/>
</dbReference>
<keyword evidence="2 6" id="KW-0812">Transmembrane</keyword>
<evidence type="ECO:0000256" key="6">
    <source>
        <dbReference type="SAM" id="Phobius"/>
    </source>
</evidence>
<organism evidence="8 9">
    <name type="scientific">Fusarium oxysporum f. sp. raphani 54005</name>
    <dbReference type="NCBI Taxonomy" id="1089458"/>
    <lineage>
        <taxon>Eukaryota</taxon>
        <taxon>Fungi</taxon>
        <taxon>Dikarya</taxon>
        <taxon>Ascomycota</taxon>
        <taxon>Pezizomycotina</taxon>
        <taxon>Sordariomycetes</taxon>
        <taxon>Hypocreomycetidae</taxon>
        <taxon>Hypocreales</taxon>
        <taxon>Nectriaceae</taxon>
        <taxon>Fusarium</taxon>
        <taxon>Fusarium oxysporum species complex</taxon>
    </lineage>
</organism>
<reference evidence="8 9" key="1">
    <citation type="submission" date="2011-11" db="EMBL/GenBank/DDBJ databases">
        <title>The Genome Sequence of Fusarium oxysporum PHW815.</title>
        <authorList>
            <consortium name="The Broad Institute Genome Sequencing Platform"/>
            <person name="Ma L.-J."/>
            <person name="Gale L.R."/>
            <person name="Schwartz D.C."/>
            <person name="Zhou S."/>
            <person name="Corby-Kistler H."/>
            <person name="Young S.K."/>
            <person name="Zeng Q."/>
            <person name="Gargeya S."/>
            <person name="Fitzgerald M."/>
            <person name="Haas B."/>
            <person name="Abouelleil A."/>
            <person name="Alvarado L."/>
            <person name="Arachchi H.M."/>
            <person name="Berlin A."/>
            <person name="Brown A."/>
            <person name="Chapman S.B."/>
            <person name="Chen Z."/>
            <person name="Dunbar C."/>
            <person name="Freedman E."/>
            <person name="Gearin G."/>
            <person name="Goldberg J."/>
            <person name="Griggs A."/>
            <person name="Gujja S."/>
            <person name="Heiman D."/>
            <person name="Howarth C."/>
            <person name="Larson L."/>
            <person name="Lui A."/>
            <person name="MacDonald P.J.P."/>
            <person name="Montmayeur A."/>
            <person name="Murphy C."/>
            <person name="Neiman D."/>
            <person name="Pearson M."/>
            <person name="Priest M."/>
            <person name="Roberts A."/>
            <person name="Saif S."/>
            <person name="Shea T."/>
            <person name="Shenoy N."/>
            <person name="Sisk P."/>
            <person name="Stolte C."/>
            <person name="Sykes S."/>
            <person name="Wortman J."/>
            <person name="Nusbaum C."/>
            <person name="Birren B."/>
        </authorList>
    </citation>
    <scope>NUCLEOTIDE SEQUENCE [LARGE SCALE GENOMIC DNA]</scope>
    <source>
        <strain evidence="8 9">54005</strain>
    </source>
</reference>
<dbReference type="GO" id="GO:0016020">
    <property type="term" value="C:membrane"/>
    <property type="evidence" value="ECO:0007669"/>
    <property type="project" value="UniProtKB-SubCell"/>
</dbReference>